<organism evidence="9 10">
    <name type="scientific">Rufibacter latericius</name>
    <dbReference type="NCBI Taxonomy" id="2487040"/>
    <lineage>
        <taxon>Bacteria</taxon>
        <taxon>Pseudomonadati</taxon>
        <taxon>Bacteroidota</taxon>
        <taxon>Cytophagia</taxon>
        <taxon>Cytophagales</taxon>
        <taxon>Hymenobacteraceae</taxon>
        <taxon>Rufibacter</taxon>
    </lineage>
</organism>
<dbReference type="Proteomes" id="UP000272117">
    <property type="component" value="Unassembled WGS sequence"/>
</dbReference>
<feature type="signal peptide" evidence="7">
    <location>
        <begin position="1"/>
        <end position="23"/>
    </location>
</feature>
<dbReference type="AlphaFoldDB" id="A0A3M9MNR0"/>
<comment type="caution">
    <text evidence="9">The sequence shown here is derived from an EMBL/GenBank/DDBJ whole genome shotgun (WGS) entry which is preliminary data.</text>
</comment>
<dbReference type="GO" id="GO:0031176">
    <property type="term" value="F:endo-1,4-beta-xylanase activity"/>
    <property type="evidence" value="ECO:0007669"/>
    <property type="project" value="UniProtKB-EC"/>
</dbReference>
<dbReference type="Gene3D" id="3.20.20.80">
    <property type="entry name" value="Glycosidases"/>
    <property type="match status" value="1"/>
</dbReference>
<evidence type="ECO:0000256" key="6">
    <source>
        <dbReference type="RuleBase" id="RU361174"/>
    </source>
</evidence>
<evidence type="ECO:0000256" key="2">
    <source>
        <dbReference type="ARBA" id="ARBA00023277"/>
    </source>
</evidence>
<keyword evidence="9" id="KW-0858">Xylan degradation</keyword>
<dbReference type="RefSeq" id="WP_123126834.1">
    <property type="nucleotide sequence ID" value="NZ_RJJD01000005.1"/>
</dbReference>
<dbReference type="InterPro" id="IPR044846">
    <property type="entry name" value="GH10"/>
</dbReference>
<keyword evidence="2 6" id="KW-0119">Carbohydrate metabolism</keyword>
<dbReference type="PANTHER" id="PTHR31490">
    <property type="entry name" value="GLYCOSYL HYDROLASE"/>
    <property type="match status" value="1"/>
</dbReference>
<dbReference type="GO" id="GO:0045493">
    <property type="term" value="P:xylan catabolic process"/>
    <property type="evidence" value="ECO:0007669"/>
    <property type="project" value="UniProtKB-KW"/>
</dbReference>
<proteinExistence type="inferred from homology"/>
<feature type="active site" description="Nucleophile" evidence="5">
    <location>
        <position position="271"/>
    </location>
</feature>
<accession>A0A3M9MNR0</accession>
<dbReference type="Pfam" id="PF00331">
    <property type="entry name" value="Glyco_hydro_10"/>
    <property type="match status" value="1"/>
</dbReference>
<dbReference type="PROSITE" id="PS51257">
    <property type="entry name" value="PROKAR_LIPOPROTEIN"/>
    <property type="match status" value="1"/>
</dbReference>
<evidence type="ECO:0000313" key="10">
    <source>
        <dbReference type="Proteomes" id="UP000272117"/>
    </source>
</evidence>
<evidence type="ECO:0000256" key="1">
    <source>
        <dbReference type="ARBA" id="ARBA00022801"/>
    </source>
</evidence>
<feature type="domain" description="GH10" evidence="8">
    <location>
        <begin position="30"/>
        <end position="377"/>
    </location>
</feature>
<dbReference type="SUPFAM" id="SSF51445">
    <property type="entry name" value="(Trans)glycosidases"/>
    <property type="match status" value="1"/>
</dbReference>
<reference evidence="9 10" key="1">
    <citation type="submission" date="2018-11" db="EMBL/GenBank/DDBJ databases">
        <title>Rufibacter latericius sp. nov., isolated from water in Baiyang Lake.</title>
        <authorList>
            <person name="Yang Y."/>
        </authorList>
    </citation>
    <scope>NUCLEOTIDE SEQUENCE [LARGE SCALE GENOMIC DNA]</scope>
    <source>
        <strain evidence="9 10">R-22-1c-1</strain>
    </source>
</reference>
<keyword evidence="10" id="KW-1185">Reference proteome</keyword>
<keyword evidence="4 6" id="KW-0624">Polysaccharide degradation</keyword>
<dbReference type="SMART" id="SM00633">
    <property type="entry name" value="Glyco_10"/>
    <property type="match status" value="1"/>
</dbReference>
<dbReference type="InterPro" id="IPR031158">
    <property type="entry name" value="GH10_AS"/>
</dbReference>
<evidence type="ECO:0000313" key="9">
    <source>
        <dbReference type="EMBL" id="RNI26827.1"/>
    </source>
</evidence>
<dbReference type="PANTHER" id="PTHR31490:SF90">
    <property type="entry name" value="ENDO-1,4-BETA-XYLANASE A"/>
    <property type="match status" value="1"/>
</dbReference>
<sequence length="380" mass="43029">MKITTFYSTVRAALFGVVLLSGACKVAQKETSELTLKDAFKGKFHIGTALNTQQITGQDAASVQVVKENFNAVVAENCMKSGMIQPREGQFKFDLPDQFVKFGEENKMLINGHTLIWHSQAPRWFFTDSLGRNVSREVLIQRMKTHIYTVVGRYKGRVHTWDVVNEAILEDGSWRKSKFYEIIGKDFIKLAFQFAREADPKAELYYNDYSMALPKKRAGVVEMVKELQQQGVKIDGIGMQGHIGLTYPTTEEFEKSILAFAGLGVKVMITELDLTVLPSPGGNIGAEVSANFEYQQKMNPYPNGLPDSVSQAFNERYLDFFKLFLKHQDKISRVTLWGVSDKDSWRNGWPVRGRTDYPLLFDRDNKPKAVVNSIIQAAKQ</sequence>
<dbReference type="InterPro" id="IPR001000">
    <property type="entry name" value="GH10_dom"/>
</dbReference>
<gene>
    <name evidence="9" type="ORF">EFB08_10110</name>
</gene>
<dbReference type="OrthoDB" id="9809277at2"/>
<name>A0A3M9MNR0_9BACT</name>
<dbReference type="EC" id="3.2.1.8" evidence="6"/>
<evidence type="ECO:0000256" key="7">
    <source>
        <dbReference type="SAM" id="SignalP"/>
    </source>
</evidence>
<keyword evidence="1 6" id="KW-0378">Hydrolase</keyword>
<evidence type="ECO:0000256" key="3">
    <source>
        <dbReference type="ARBA" id="ARBA00023295"/>
    </source>
</evidence>
<dbReference type="PRINTS" id="PR00134">
    <property type="entry name" value="GLHYDRLASE10"/>
</dbReference>
<keyword evidence="3 6" id="KW-0326">Glycosidase</keyword>
<dbReference type="InterPro" id="IPR017853">
    <property type="entry name" value="GH"/>
</dbReference>
<evidence type="ECO:0000256" key="4">
    <source>
        <dbReference type="ARBA" id="ARBA00023326"/>
    </source>
</evidence>
<evidence type="ECO:0000256" key="5">
    <source>
        <dbReference type="PROSITE-ProRule" id="PRU10061"/>
    </source>
</evidence>
<feature type="chain" id="PRO_5018241804" description="Beta-xylanase" evidence="7">
    <location>
        <begin position="24"/>
        <end position="380"/>
    </location>
</feature>
<dbReference type="PROSITE" id="PS51760">
    <property type="entry name" value="GH10_2"/>
    <property type="match status" value="1"/>
</dbReference>
<comment type="catalytic activity">
    <reaction evidence="6">
        <text>Endohydrolysis of (1-&gt;4)-beta-D-xylosidic linkages in xylans.</text>
        <dbReference type="EC" id="3.2.1.8"/>
    </reaction>
</comment>
<comment type="similarity">
    <text evidence="6">Belongs to the glycosyl hydrolase 10 (cellulase F) family.</text>
</comment>
<dbReference type="EMBL" id="RJJD01000005">
    <property type="protein sequence ID" value="RNI26827.1"/>
    <property type="molecule type" value="Genomic_DNA"/>
</dbReference>
<protein>
    <recommendedName>
        <fullName evidence="6">Beta-xylanase</fullName>
        <ecNumber evidence="6">3.2.1.8</ecNumber>
    </recommendedName>
</protein>
<keyword evidence="7" id="KW-0732">Signal</keyword>
<dbReference type="PROSITE" id="PS00591">
    <property type="entry name" value="GH10_1"/>
    <property type="match status" value="1"/>
</dbReference>
<evidence type="ECO:0000259" key="8">
    <source>
        <dbReference type="PROSITE" id="PS51760"/>
    </source>
</evidence>